<comment type="caution">
    <text evidence="2">The sequence shown here is derived from an EMBL/GenBank/DDBJ whole genome shotgun (WGS) entry which is preliminary data.</text>
</comment>
<gene>
    <name evidence="2" type="ORF">A2304_04100</name>
</gene>
<dbReference type="GO" id="GO:0000287">
    <property type="term" value="F:magnesium ion binding"/>
    <property type="evidence" value="ECO:0007669"/>
    <property type="project" value="TreeGrafter"/>
</dbReference>
<protein>
    <recommendedName>
        <fullName evidence="1">CYTH domain-containing protein</fullName>
    </recommendedName>
</protein>
<accession>A0A1F7W7W9</accession>
<dbReference type="InterPro" id="IPR023577">
    <property type="entry name" value="CYTH_domain"/>
</dbReference>
<dbReference type="PROSITE" id="PS51707">
    <property type="entry name" value="CYTH"/>
    <property type="match status" value="1"/>
</dbReference>
<dbReference type="PANTHER" id="PTHR14586:SF1">
    <property type="entry name" value="THIAMINE-TRIPHOSPHATASE"/>
    <property type="match status" value="1"/>
</dbReference>
<dbReference type="AlphaFoldDB" id="A0A1F7W7W9"/>
<dbReference type="Pfam" id="PF01928">
    <property type="entry name" value="CYTH"/>
    <property type="match status" value="1"/>
</dbReference>
<feature type="domain" description="CYTH" evidence="1">
    <location>
        <begin position="1"/>
        <end position="182"/>
    </location>
</feature>
<dbReference type="SUPFAM" id="SSF55154">
    <property type="entry name" value="CYTH-like phosphatases"/>
    <property type="match status" value="1"/>
</dbReference>
<evidence type="ECO:0000313" key="3">
    <source>
        <dbReference type="Proteomes" id="UP000176501"/>
    </source>
</evidence>
<dbReference type="GO" id="GO:0042357">
    <property type="term" value="P:thiamine diphosphate metabolic process"/>
    <property type="evidence" value="ECO:0007669"/>
    <property type="project" value="TreeGrafter"/>
</dbReference>
<sequence length="197" mass="22694">MIEIEKKFALQPGDEERLVVDAEFVKEVRQDDEYWDTTNFSLTRKDWWLRRRNGRWEIKIALHAISPGILRGVTQYRELETEEKIRMAIGLDGDGPFEDVLRTAGYVPCARIVTTRRKYRDHEFCIDLDVADFGYALAEIEIMVEDEKDADAASARVDAYAMAHGLSADAIRGKVVEFIRRERPEHFQALVDAGVIC</sequence>
<dbReference type="Proteomes" id="UP000176501">
    <property type="component" value="Unassembled WGS sequence"/>
</dbReference>
<dbReference type="InterPro" id="IPR033469">
    <property type="entry name" value="CYTH-like_dom_sf"/>
</dbReference>
<dbReference type="PANTHER" id="PTHR14586">
    <property type="entry name" value="THIAMINE-TRIPHOSPHATASE"/>
    <property type="match status" value="1"/>
</dbReference>
<evidence type="ECO:0000259" key="1">
    <source>
        <dbReference type="PROSITE" id="PS51707"/>
    </source>
</evidence>
<dbReference type="GO" id="GO:0050333">
    <property type="term" value="F:thiamine triphosphate phosphatase activity"/>
    <property type="evidence" value="ECO:0007669"/>
    <property type="project" value="InterPro"/>
</dbReference>
<name>A0A1F7W7W9_9BACT</name>
<dbReference type="SMART" id="SM01118">
    <property type="entry name" value="CYTH"/>
    <property type="match status" value="1"/>
</dbReference>
<dbReference type="InterPro" id="IPR039582">
    <property type="entry name" value="THTPA"/>
</dbReference>
<proteinExistence type="predicted"/>
<dbReference type="EMBL" id="MGFE01000012">
    <property type="protein sequence ID" value="OGL98905.1"/>
    <property type="molecule type" value="Genomic_DNA"/>
</dbReference>
<reference evidence="2 3" key="1">
    <citation type="journal article" date="2016" name="Nat. Commun.">
        <title>Thousands of microbial genomes shed light on interconnected biogeochemical processes in an aquifer system.</title>
        <authorList>
            <person name="Anantharaman K."/>
            <person name="Brown C.T."/>
            <person name="Hug L.A."/>
            <person name="Sharon I."/>
            <person name="Castelle C.J."/>
            <person name="Probst A.J."/>
            <person name="Thomas B.C."/>
            <person name="Singh A."/>
            <person name="Wilkins M.J."/>
            <person name="Karaoz U."/>
            <person name="Brodie E.L."/>
            <person name="Williams K.H."/>
            <person name="Hubbard S.S."/>
            <person name="Banfield J.F."/>
        </authorList>
    </citation>
    <scope>NUCLEOTIDE SEQUENCE [LARGE SCALE GENOMIC DNA]</scope>
</reference>
<dbReference type="Gene3D" id="2.40.320.10">
    <property type="entry name" value="Hypothetical Protein Pfu-838710-001"/>
    <property type="match status" value="1"/>
</dbReference>
<organism evidence="2 3">
    <name type="scientific">Candidatus Uhrbacteria bacterium RIFOXYB2_FULL_57_15</name>
    <dbReference type="NCBI Taxonomy" id="1802422"/>
    <lineage>
        <taxon>Bacteria</taxon>
        <taxon>Candidatus Uhriibacteriota</taxon>
    </lineage>
</organism>
<evidence type="ECO:0000313" key="2">
    <source>
        <dbReference type="EMBL" id="OGL98905.1"/>
    </source>
</evidence>